<evidence type="ECO:0000256" key="3">
    <source>
        <dbReference type="SAM" id="Coils"/>
    </source>
</evidence>
<evidence type="ECO:0000256" key="2">
    <source>
        <dbReference type="HAMAP-Rule" id="MF_00274"/>
    </source>
</evidence>
<organism evidence="4 5">
    <name type="scientific">Marinoscillum furvescens DSM 4134</name>
    <dbReference type="NCBI Taxonomy" id="1122208"/>
    <lineage>
        <taxon>Bacteria</taxon>
        <taxon>Pseudomonadati</taxon>
        <taxon>Bacteroidota</taxon>
        <taxon>Cytophagia</taxon>
        <taxon>Cytophagales</taxon>
        <taxon>Reichenbachiellaceae</taxon>
        <taxon>Marinoscillum</taxon>
    </lineage>
</organism>
<dbReference type="GO" id="GO:0003677">
    <property type="term" value="F:DNA binding"/>
    <property type="evidence" value="ECO:0007669"/>
    <property type="project" value="UniProtKB-UniRule"/>
</dbReference>
<dbReference type="SUPFAM" id="SSF82607">
    <property type="entry name" value="YbaB-like"/>
    <property type="match status" value="1"/>
</dbReference>
<dbReference type="Pfam" id="PF02575">
    <property type="entry name" value="YbaB_DNA_bd"/>
    <property type="match status" value="1"/>
</dbReference>
<dbReference type="HAMAP" id="MF_00274">
    <property type="entry name" value="DNA_YbaB_EbfC"/>
    <property type="match status" value="1"/>
</dbReference>
<dbReference type="NCBIfam" id="TIGR00103">
    <property type="entry name" value="DNA_YbaB_EbfC"/>
    <property type="match status" value="1"/>
</dbReference>
<dbReference type="GO" id="GO:0005829">
    <property type="term" value="C:cytosol"/>
    <property type="evidence" value="ECO:0007669"/>
    <property type="project" value="TreeGrafter"/>
</dbReference>
<dbReference type="PANTHER" id="PTHR33449">
    <property type="entry name" value="NUCLEOID-ASSOCIATED PROTEIN YBAB"/>
    <property type="match status" value="1"/>
</dbReference>
<evidence type="ECO:0000313" key="4">
    <source>
        <dbReference type="EMBL" id="RED97946.1"/>
    </source>
</evidence>
<comment type="function">
    <text evidence="2">Binds to DNA and alters its conformation. May be involved in regulation of gene expression, nucleoid organization and DNA protection.</text>
</comment>
<dbReference type="PIRSF" id="PIRSF004555">
    <property type="entry name" value="UCP004555"/>
    <property type="match status" value="1"/>
</dbReference>
<dbReference type="OrthoDB" id="9808738at2"/>
<dbReference type="PANTHER" id="PTHR33449:SF1">
    <property type="entry name" value="NUCLEOID-ASSOCIATED PROTEIN YBAB"/>
    <property type="match status" value="1"/>
</dbReference>
<protein>
    <recommendedName>
        <fullName evidence="2">Nucleoid-associated protein C7460_11187</fullName>
    </recommendedName>
</protein>
<name>A0A3D9L1L1_MARFU</name>
<sequence>MFDMMKMMGKLKEVQENMKKAQEGLKDITTTAESGAGMVKATVNGQKELISLEIDPSIVSTDDAEMMRDLVIAAVNKALTDIDQEAKAHMKKATEGMMPNIPGFDLNNMV</sequence>
<comment type="similarity">
    <text evidence="2">Belongs to the YbaB/EbfC family.</text>
</comment>
<dbReference type="Proteomes" id="UP000256779">
    <property type="component" value="Unassembled WGS sequence"/>
</dbReference>
<dbReference type="EMBL" id="QREG01000011">
    <property type="protein sequence ID" value="RED97946.1"/>
    <property type="molecule type" value="Genomic_DNA"/>
</dbReference>
<keyword evidence="2" id="KW-0963">Cytoplasm</keyword>
<evidence type="ECO:0000256" key="1">
    <source>
        <dbReference type="ARBA" id="ARBA00023125"/>
    </source>
</evidence>
<dbReference type="AlphaFoldDB" id="A0A3D9L1L1"/>
<feature type="coiled-coil region" evidence="3">
    <location>
        <begin position="4"/>
        <end position="31"/>
    </location>
</feature>
<gene>
    <name evidence="4" type="ORF">C7460_11187</name>
</gene>
<evidence type="ECO:0000313" key="5">
    <source>
        <dbReference type="Proteomes" id="UP000256779"/>
    </source>
</evidence>
<accession>A0A3D9L1L1</accession>
<dbReference type="InterPro" id="IPR004401">
    <property type="entry name" value="YbaB/EbfC"/>
</dbReference>
<comment type="subunit">
    <text evidence="2">Homodimer.</text>
</comment>
<comment type="subcellular location">
    <subcellularLocation>
        <location evidence="2">Cytoplasm</location>
        <location evidence="2">Nucleoid</location>
    </subcellularLocation>
</comment>
<reference evidence="4 5" key="1">
    <citation type="submission" date="2018-07" db="EMBL/GenBank/DDBJ databases">
        <title>Genomic Encyclopedia of Type Strains, Phase IV (KMG-IV): sequencing the most valuable type-strain genomes for metagenomic binning, comparative biology and taxonomic classification.</title>
        <authorList>
            <person name="Goeker M."/>
        </authorList>
    </citation>
    <scope>NUCLEOTIDE SEQUENCE [LARGE SCALE GENOMIC DNA]</scope>
    <source>
        <strain evidence="4 5">DSM 4134</strain>
    </source>
</reference>
<keyword evidence="5" id="KW-1185">Reference proteome</keyword>
<dbReference type="Gene3D" id="3.30.1310.10">
    <property type="entry name" value="Nucleoid-associated protein YbaB-like domain"/>
    <property type="match status" value="1"/>
</dbReference>
<keyword evidence="1 2" id="KW-0238">DNA-binding</keyword>
<keyword evidence="3" id="KW-0175">Coiled coil</keyword>
<dbReference type="GO" id="GO:0043590">
    <property type="term" value="C:bacterial nucleoid"/>
    <property type="evidence" value="ECO:0007669"/>
    <property type="project" value="UniProtKB-UniRule"/>
</dbReference>
<comment type="caution">
    <text evidence="4">The sequence shown here is derived from an EMBL/GenBank/DDBJ whole genome shotgun (WGS) entry which is preliminary data.</text>
</comment>
<dbReference type="RefSeq" id="WP_115868472.1">
    <property type="nucleotide sequence ID" value="NZ_QREG01000011.1"/>
</dbReference>
<dbReference type="InterPro" id="IPR036894">
    <property type="entry name" value="YbaB-like_sf"/>
</dbReference>
<proteinExistence type="inferred from homology"/>